<dbReference type="AlphaFoldDB" id="A0AAJ6NTU4"/>
<keyword evidence="2" id="KW-1185">Reference proteome</keyword>
<accession>A0AAJ6NTU4</accession>
<dbReference type="RefSeq" id="WP_281483674.1">
    <property type="nucleotide sequence ID" value="NZ_CP124543.1"/>
</dbReference>
<dbReference type="Proteomes" id="UP001223520">
    <property type="component" value="Chromosome"/>
</dbReference>
<dbReference type="EMBL" id="CP124543">
    <property type="protein sequence ID" value="WGV26423.1"/>
    <property type="molecule type" value="Genomic_DNA"/>
</dbReference>
<proteinExistence type="predicted"/>
<reference evidence="1 2" key="1">
    <citation type="journal article" date="2023" name="Limnol Oceanogr Lett">
        <title>Environmental adaptations by the intertidal Antarctic cyanobacterium Halotia branconii CENA392 as revealed using long-read genome sequencing.</title>
        <authorList>
            <person name="Dextro R.B."/>
            <person name="Delbaje E."/>
            <person name="Freitas P.N.N."/>
            <person name="Geraldes V."/>
            <person name="Pinto E."/>
            <person name="Long P.F."/>
            <person name="Fiore M.F."/>
        </authorList>
    </citation>
    <scope>NUCLEOTIDE SEQUENCE [LARGE SCALE GENOMIC DNA]</scope>
    <source>
        <strain evidence="1 2">CENA392</strain>
    </source>
</reference>
<protein>
    <submittedName>
        <fullName evidence="1">Uncharacterized protein</fullName>
    </submittedName>
</protein>
<evidence type="ECO:0000313" key="2">
    <source>
        <dbReference type="Proteomes" id="UP001223520"/>
    </source>
</evidence>
<organism evidence="1 2">
    <name type="scientific">Halotia branconii CENA392</name>
    <dbReference type="NCBI Taxonomy" id="1539056"/>
    <lineage>
        <taxon>Bacteria</taxon>
        <taxon>Bacillati</taxon>
        <taxon>Cyanobacteriota</taxon>
        <taxon>Cyanophyceae</taxon>
        <taxon>Nostocales</taxon>
        <taxon>Nodulariaceae</taxon>
        <taxon>Halotia</taxon>
    </lineage>
</organism>
<gene>
    <name evidence="1" type="ORF">QI031_02615</name>
</gene>
<evidence type="ECO:0000313" key="1">
    <source>
        <dbReference type="EMBL" id="WGV26423.1"/>
    </source>
</evidence>
<sequence length="59" mass="6745">MEEKAFLTDRLAARMNKHKQTLSAKPLTQKAKATRQHSAIIKELLMKSNKTETNTFGEE</sequence>
<name>A0AAJ6NTU4_9CYAN</name>
<dbReference type="KEGG" id="hbq:QI031_02615"/>